<keyword evidence="3" id="KW-1185">Reference proteome</keyword>
<sequence>MISTIIDKVKELINQQAENQRGRNEQLQHLMDNRFSQLEQINWSNTTRQSRDNLPPDEGQASNASPITVCSAMEAREELPQGNYPFTPTLNHILANMVQMSEVISTSNVNENEKSRFHADKSSIIKKG</sequence>
<protein>
    <submittedName>
        <fullName evidence="2">1853_t:CDS:1</fullName>
    </submittedName>
</protein>
<dbReference type="AlphaFoldDB" id="A0A9N9N3W3"/>
<evidence type="ECO:0000256" key="1">
    <source>
        <dbReference type="SAM" id="MobiDB-lite"/>
    </source>
</evidence>
<feature type="region of interest" description="Disordered" evidence="1">
    <location>
        <begin position="44"/>
        <end position="66"/>
    </location>
</feature>
<organism evidence="2 3">
    <name type="scientific">Dentiscutata erythropus</name>
    <dbReference type="NCBI Taxonomy" id="1348616"/>
    <lineage>
        <taxon>Eukaryota</taxon>
        <taxon>Fungi</taxon>
        <taxon>Fungi incertae sedis</taxon>
        <taxon>Mucoromycota</taxon>
        <taxon>Glomeromycotina</taxon>
        <taxon>Glomeromycetes</taxon>
        <taxon>Diversisporales</taxon>
        <taxon>Gigasporaceae</taxon>
        <taxon>Dentiscutata</taxon>
    </lineage>
</organism>
<dbReference type="Proteomes" id="UP000789405">
    <property type="component" value="Unassembled WGS sequence"/>
</dbReference>
<comment type="caution">
    <text evidence="2">The sequence shown here is derived from an EMBL/GenBank/DDBJ whole genome shotgun (WGS) entry which is preliminary data.</text>
</comment>
<dbReference type="EMBL" id="CAJVPY010008672">
    <property type="protein sequence ID" value="CAG8699308.1"/>
    <property type="molecule type" value="Genomic_DNA"/>
</dbReference>
<name>A0A9N9N3W3_9GLOM</name>
<evidence type="ECO:0000313" key="3">
    <source>
        <dbReference type="Proteomes" id="UP000789405"/>
    </source>
</evidence>
<gene>
    <name evidence="2" type="ORF">DERYTH_LOCUS12886</name>
</gene>
<feature type="non-terminal residue" evidence="2">
    <location>
        <position position="128"/>
    </location>
</feature>
<reference evidence="2" key="1">
    <citation type="submission" date="2021-06" db="EMBL/GenBank/DDBJ databases">
        <authorList>
            <person name="Kallberg Y."/>
            <person name="Tangrot J."/>
            <person name="Rosling A."/>
        </authorList>
    </citation>
    <scope>NUCLEOTIDE SEQUENCE</scope>
    <source>
        <strain evidence="2">MA453B</strain>
    </source>
</reference>
<accession>A0A9N9N3W3</accession>
<proteinExistence type="predicted"/>
<evidence type="ECO:0000313" key="2">
    <source>
        <dbReference type="EMBL" id="CAG8699308.1"/>
    </source>
</evidence>